<protein>
    <submittedName>
        <fullName evidence="1">Polyketide cyclase/dehydrase/lipid transport protein</fullName>
    </submittedName>
</protein>
<evidence type="ECO:0000313" key="2">
    <source>
        <dbReference type="Proteomes" id="UP000233766"/>
    </source>
</evidence>
<dbReference type="RefSeq" id="WP_101462936.1">
    <property type="nucleotide sequence ID" value="NZ_PJMW01000001.1"/>
</dbReference>
<dbReference type="AlphaFoldDB" id="A0A2N3WX86"/>
<dbReference type="SUPFAM" id="SSF55961">
    <property type="entry name" value="Bet v1-like"/>
    <property type="match status" value="1"/>
</dbReference>
<dbReference type="EMBL" id="PJMW01000001">
    <property type="protein sequence ID" value="PKV98483.1"/>
    <property type="molecule type" value="Genomic_DNA"/>
</dbReference>
<dbReference type="CDD" id="cd07812">
    <property type="entry name" value="SRPBCC"/>
    <property type="match status" value="1"/>
</dbReference>
<dbReference type="InterPro" id="IPR019587">
    <property type="entry name" value="Polyketide_cyclase/dehydratase"/>
</dbReference>
<comment type="caution">
    <text evidence="1">The sequence shown here is derived from an EMBL/GenBank/DDBJ whole genome shotgun (WGS) entry which is preliminary data.</text>
</comment>
<dbReference type="OrthoDB" id="4483486at2"/>
<reference evidence="1 2" key="1">
    <citation type="submission" date="2017-12" db="EMBL/GenBank/DDBJ databases">
        <title>Sequencing the genomes of 1000 Actinobacteria strains.</title>
        <authorList>
            <person name="Klenk H.-P."/>
        </authorList>
    </citation>
    <scope>NUCLEOTIDE SEQUENCE [LARGE SCALE GENOMIC DNA]</scope>
    <source>
        <strain evidence="1 2">DSM 44489</strain>
    </source>
</reference>
<name>A0A2N3WX86_9NOCA</name>
<sequence>MVQVTRTIQAPVDEVFAVLSDGWSYASWVVGASHIRNVDATWPQVGARIHHSVGPWPCTIQDTTAVRALDPPHSIELDARLWPMGAAVVRVELRAVSPTSCEAVMSEQAVRGPGRLMPHAVQAVLLTPRNRESLSRLADLAEGGYPDARADSPDR</sequence>
<gene>
    <name evidence="1" type="ORF">ATK86_0502</name>
</gene>
<keyword evidence="2" id="KW-1185">Reference proteome</keyword>
<dbReference type="Proteomes" id="UP000233766">
    <property type="component" value="Unassembled WGS sequence"/>
</dbReference>
<dbReference type="Gene3D" id="3.30.530.20">
    <property type="match status" value="1"/>
</dbReference>
<dbReference type="Pfam" id="PF10604">
    <property type="entry name" value="Polyketide_cyc2"/>
    <property type="match status" value="1"/>
</dbReference>
<organism evidence="1 2">
    <name type="scientific">Nocardia fluminea</name>
    <dbReference type="NCBI Taxonomy" id="134984"/>
    <lineage>
        <taxon>Bacteria</taxon>
        <taxon>Bacillati</taxon>
        <taxon>Actinomycetota</taxon>
        <taxon>Actinomycetes</taxon>
        <taxon>Mycobacteriales</taxon>
        <taxon>Nocardiaceae</taxon>
        <taxon>Nocardia</taxon>
    </lineage>
</organism>
<accession>A0A2N3WX86</accession>
<evidence type="ECO:0000313" key="1">
    <source>
        <dbReference type="EMBL" id="PKV98483.1"/>
    </source>
</evidence>
<dbReference type="InterPro" id="IPR023393">
    <property type="entry name" value="START-like_dom_sf"/>
</dbReference>
<proteinExistence type="predicted"/>